<evidence type="ECO:0000256" key="1">
    <source>
        <dbReference type="SAM" id="Phobius"/>
    </source>
</evidence>
<proteinExistence type="predicted"/>
<gene>
    <name evidence="2" type="ORF">PVVCY_0900040</name>
</gene>
<dbReference type="RefSeq" id="XP_037490403.1">
    <property type="nucleotide sequence ID" value="XM_037634290.1"/>
</dbReference>
<dbReference type="Proteomes" id="UP000290582">
    <property type="component" value="Chromosome PVVCY_09"/>
</dbReference>
<evidence type="ECO:0000313" key="3">
    <source>
        <dbReference type="Proteomes" id="UP000290582"/>
    </source>
</evidence>
<sequence>MANPSCDIKDVYKEIFTINNYCVESKGQLTVNSNYTSIHNYCNSWRNSGKGDCHDYFQLASCCFINLLKKLKDKKGLDYGKLAEYTILWLSYNLNTAPENCDMNLNNFYTNYIETNNDYNNIIKDDKNITYKAFINRKNDLMNMNNNEISKFNDMFYTLFFSYFVIDYNDFKCENYLEFANKFVQYFQNLNNDPKNIEKSSFSQILSTLSNDYDNLKNIYGKKSCNISSIPKLNPKSPVENSGQMLAETPESTSSSLSILKTVIPGLSTFFVIPVFLGVAYKYSLFGIDKLFQRQYIRNKLKKTKKKMERNI</sequence>
<organism evidence="2 3">
    <name type="scientific">Plasmodium vinckei vinckei</name>
    <dbReference type="NCBI Taxonomy" id="54757"/>
    <lineage>
        <taxon>Eukaryota</taxon>
        <taxon>Sar</taxon>
        <taxon>Alveolata</taxon>
        <taxon>Apicomplexa</taxon>
        <taxon>Aconoidasida</taxon>
        <taxon>Haemosporida</taxon>
        <taxon>Plasmodiidae</taxon>
        <taxon>Plasmodium</taxon>
        <taxon>Plasmodium (Vinckeia)</taxon>
    </lineage>
</organism>
<keyword evidence="1" id="KW-0472">Membrane</keyword>
<protein>
    <submittedName>
        <fullName evidence="2">CIR protein PIR protein</fullName>
    </submittedName>
</protein>
<dbReference type="KEGG" id="pvv:PVVCY_0900040"/>
<name>A0A449BRU9_PLAVN</name>
<dbReference type="InterPro" id="IPR006477">
    <property type="entry name" value="Yir_bir_cir"/>
</dbReference>
<reference evidence="2 3" key="1">
    <citation type="submission" date="2019-01" db="EMBL/GenBank/DDBJ databases">
        <authorList>
            <person name="Ramaprasad A."/>
        </authorList>
    </citation>
    <scope>NUCLEOTIDE SEQUENCE [LARGE SCALE GENOMIC DNA]</scope>
</reference>
<dbReference type="AlphaFoldDB" id="A0A449BRU9"/>
<dbReference type="Pfam" id="PF06022">
    <property type="entry name" value="Cir_Bir_Yir"/>
    <property type="match status" value="1"/>
</dbReference>
<dbReference type="VEuPathDB" id="PlasmoDB:PVVCY_0900040"/>
<accession>A0A449BRU9</accession>
<keyword evidence="1" id="KW-0812">Transmembrane</keyword>
<dbReference type="GeneID" id="59893024"/>
<dbReference type="EMBL" id="LR215065">
    <property type="protein sequence ID" value="VEV56196.1"/>
    <property type="molecule type" value="Genomic_DNA"/>
</dbReference>
<evidence type="ECO:0000313" key="2">
    <source>
        <dbReference type="EMBL" id="VEV56196.1"/>
    </source>
</evidence>
<keyword evidence="1" id="KW-1133">Transmembrane helix</keyword>
<dbReference type="NCBIfam" id="TIGR01590">
    <property type="entry name" value="yir-bir-cir_Pla"/>
    <property type="match status" value="1"/>
</dbReference>
<feature type="transmembrane region" description="Helical" evidence="1">
    <location>
        <begin position="263"/>
        <end position="284"/>
    </location>
</feature>